<name>A0ABS6D5Z1_9FIRM</name>
<gene>
    <name evidence="2" type="ORF">HGO97_014545</name>
</gene>
<keyword evidence="3" id="KW-1185">Reference proteome</keyword>
<dbReference type="EMBL" id="JABACJ020000014">
    <property type="protein sequence ID" value="MBU3877027.1"/>
    <property type="molecule type" value="Genomic_DNA"/>
</dbReference>
<proteinExistence type="predicted"/>
<protein>
    <recommendedName>
        <fullName evidence="1">Major tropism determinant second domain-containing protein</fullName>
    </recommendedName>
</protein>
<sequence>MSRLLVDDVTKTDARALLNVNKMATISDIVAPSNEYIYASGANELTVVEGCVIAVGGAGIFKTANTILTAANLDAGSAFAVGKDYYVYICDSRIDSADEKYVISLNSTYPTGWNATNSRKIGGFHYGRCRKVDRNLQPLNGSSVIFGTGWESAVSNGIVPRSVWTLGHRPKCSPEGMVYLGGGTWVDIYLNSDDGAKGLKSEYGCAPMTGTESMNWYNFVERLAKSGKRLPNYAEFCAYAFGSPAGLDNANTNAWSATSNTGRGVTGSVVNAVSSVGVVDAVGRVWEWLDELITRAEHATNADYHASVAWGWDKKSPLNTGEKSYDVGNIYQYYAYSLAALVAGGDWNSGANCGARAVRCNGYPWLVDTGVGARGACDSL</sequence>
<dbReference type="Proteomes" id="UP000723714">
    <property type="component" value="Unassembled WGS sequence"/>
</dbReference>
<evidence type="ECO:0000313" key="2">
    <source>
        <dbReference type="EMBL" id="MBU3877027.1"/>
    </source>
</evidence>
<reference evidence="2 3" key="1">
    <citation type="submission" date="2021-06" db="EMBL/GenBank/DDBJ databases">
        <title>Faecalicatena sp. nov. isolated from porcine feces.</title>
        <authorList>
            <person name="Oh B.S."/>
            <person name="Lee J.H."/>
        </authorList>
    </citation>
    <scope>NUCLEOTIDE SEQUENCE [LARGE SCALE GENOMIC DNA]</scope>
    <source>
        <strain evidence="2 3">AGMB00832</strain>
    </source>
</reference>
<organism evidence="2 3">
    <name type="scientific">Faecalicatena faecalis</name>
    <dbReference type="NCBI Taxonomy" id="2726362"/>
    <lineage>
        <taxon>Bacteria</taxon>
        <taxon>Bacillati</taxon>
        <taxon>Bacillota</taxon>
        <taxon>Clostridia</taxon>
        <taxon>Lachnospirales</taxon>
        <taxon>Lachnospiraceae</taxon>
        <taxon>Faecalicatena</taxon>
    </lineage>
</organism>
<dbReference type="Pfam" id="PF21916">
    <property type="entry name" value="mtd_2nd"/>
    <property type="match status" value="1"/>
</dbReference>
<evidence type="ECO:0000313" key="3">
    <source>
        <dbReference type="Proteomes" id="UP000723714"/>
    </source>
</evidence>
<feature type="domain" description="Major tropism determinant second" evidence="1">
    <location>
        <begin position="36"/>
        <end position="151"/>
    </location>
</feature>
<evidence type="ECO:0000259" key="1">
    <source>
        <dbReference type="Pfam" id="PF21916"/>
    </source>
</evidence>
<comment type="caution">
    <text evidence="2">The sequence shown here is derived from an EMBL/GenBank/DDBJ whole genome shotgun (WGS) entry which is preliminary data.</text>
</comment>
<accession>A0ABS6D5Z1</accession>
<dbReference type="InterPro" id="IPR054114">
    <property type="entry name" value="Mtd_2nd"/>
</dbReference>
<dbReference type="RefSeq" id="WP_216243018.1">
    <property type="nucleotide sequence ID" value="NZ_JABACJ020000014.1"/>
</dbReference>